<evidence type="ECO:0000256" key="1">
    <source>
        <dbReference type="SAM" id="MobiDB-lite"/>
    </source>
</evidence>
<dbReference type="EMBL" id="WHWB01032965">
    <property type="protein sequence ID" value="KAJ7422672.1"/>
    <property type="molecule type" value="Genomic_DNA"/>
</dbReference>
<evidence type="ECO:0000313" key="2">
    <source>
        <dbReference type="EMBL" id="KAJ7422672.1"/>
    </source>
</evidence>
<keyword evidence="3" id="KW-1185">Reference proteome</keyword>
<sequence length="120" mass="13382">MLCGESWLDKGTETVPAATGISYLVYSLSKVEVDKEILLLDEALKKEGVNTKVKEKSNQDLNQKLWKSGGSCDVPQKEHRARSNEEPIKEIIYPFPRHIHESNLSSPSSTQSQDVALISL</sequence>
<reference evidence="2" key="1">
    <citation type="submission" date="2019-10" db="EMBL/GenBank/DDBJ databases">
        <authorList>
            <person name="Soares A.E.R."/>
            <person name="Aleixo A."/>
            <person name="Schneider P."/>
            <person name="Miyaki C.Y."/>
            <person name="Schneider M.P."/>
            <person name="Mello C."/>
            <person name="Vasconcelos A.T.R."/>
        </authorList>
    </citation>
    <scope>NUCLEOTIDE SEQUENCE</scope>
    <source>
        <tissue evidence="2">Muscle</tissue>
    </source>
</reference>
<organism evidence="2 3">
    <name type="scientific">Willisornis vidua</name>
    <name type="common">Xingu scale-backed antbird</name>
    <dbReference type="NCBI Taxonomy" id="1566151"/>
    <lineage>
        <taxon>Eukaryota</taxon>
        <taxon>Metazoa</taxon>
        <taxon>Chordata</taxon>
        <taxon>Craniata</taxon>
        <taxon>Vertebrata</taxon>
        <taxon>Euteleostomi</taxon>
        <taxon>Archelosauria</taxon>
        <taxon>Archosauria</taxon>
        <taxon>Dinosauria</taxon>
        <taxon>Saurischia</taxon>
        <taxon>Theropoda</taxon>
        <taxon>Coelurosauria</taxon>
        <taxon>Aves</taxon>
        <taxon>Neognathae</taxon>
        <taxon>Neoaves</taxon>
        <taxon>Telluraves</taxon>
        <taxon>Australaves</taxon>
        <taxon>Passeriformes</taxon>
        <taxon>Thamnophilidae</taxon>
        <taxon>Willisornis</taxon>
    </lineage>
</organism>
<accession>A0ABQ9DNF6</accession>
<comment type="caution">
    <text evidence="2">The sequence shown here is derived from an EMBL/GenBank/DDBJ whole genome shotgun (WGS) entry which is preliminary data.</text>
</comment>
<name>A0ABQ9DNF6_9PASS</name>
<feature type="compositionally biased region" description="Low complexity" evidence="1">
    <location>
        <begin position="102"/>
        <end position="112"/>
    </location>
</feature>
<evidence type="ECO:0000313" key="3">
    <source>
        <dbReference type="Proteomes" id="UP001145742"/>
    </source>
</evidence>
<feature type="region of interest" description="Disordered" evidence="1">
    <location>
        <begin position="99"/>
        <end position="120"/>
    </location>
</feature>
<feature type="region of interest" description="Disordered" evidence="1">
    <location>
        <begin position="64"/>
        <end position="87"/>
    </location>
</feature>
<protein>
    <submittedName>
        <fullName evidence="2">Uncharacterized protein</fullName>
    </submittedName>
</protein>
<gene>
    <name evidence="2" type="ORF">WISP_36887</name>
</gene>
<proteinExistence type="predicted"/>
<feature type="compositionally biased region" description="Basic and acidic residues" evidence="1">
    <location>
        <begin position="75"/>
        <end position="87"/>
    </location>
</feature>
<dbReference type="Proteomes" id="UP001145742">
    <property type="component" value="Unassembled WGS sequence"/>
</dbReference>